<dbReference type="InterPro" id="IPR039426">
    <property type="entry name" value="TonB-dep_rcpt-like"/>
</dbReference>
<dbReference type="PANTHER" id="PTHR32552:SF81">
    <property type="entry name" value="TONB-DEPENDENT OUTER MEMBRANE RECEPTOR"/>
    <property type="match status" value="1"/>
</dbReference>
<keyword evidence="17" id="KW-1185">Reference proteome</keyword>
<dbReference type="Pfam" id="PF00593">
    <property type="entry name" value="TonB_dep_Rec_b-barrel"/>
    <property type="match status" value="1"/>
</dbReference>
<dbReference type="GO" id="GO:0006826">
    <property type="term" value="P:iron ion transport"/>
    <property type="evidence" value="ECO:0007669"/>
    <property type="project" value="UniProtKB-KW"/>
</dbReference>
<dbReference type="InterPro" id="IPR036942">
    <property type="entry name" value="Beta-barrel_TonB_sf"/>
</dbReference>
<evidence type="ECO:0000256" key="1">
    <source>
        <dbReference type="ARBA" id="ARBA00004571"/>
    </source>
</evidence>
<keyword evidence="6" id="KW-0408">Iron</keyword>
<sequence>MIGFSNAKLALAGASAMIALATSGMAFAQEANQAPAEAQDSGGLTDIVVTAQRRPEKLQEVPIAVTAFTEMTIRDFNLNDAISVSKYVPSMISAHNAGLQSANAYYMRGLGNSQSVATFDPPVGTYVDDVYIARQNANNYAFFDTERVEVLRGPQGTLFGRNTTGGAISVIMRKPGDEYKFKGELSAGSYGRITGKAIVDVPLSEKVLTKISAFYVKDDGYLQNVATKETLNGERNYGIRSDIRFLASEAFTFDVAAEYTNNTGTYLGPSSLAVRSERYKAATTPILNRTNLTLPKTDCKGDSTVVLLTRKAGLCALSENYAVTANANYETDGGTLTGIFGWRRLTQGWINQYNTNGTAIYNSYIIADNSTNEQVSGELKWNSTLLDGRLNYTAGLFYLHEDNEEAQADFQDTNPNATAFKLLQDRNFAQKVETMAAYLQADYSVTNALTFTLGGRFTHETRKLAFFDSVRFPGFGFDSADAIAAGIPLKLTQNRFTPRVAVNYKLDPNVMVYASVTNGFKSGGWNGNAATPARVLPFRPEITWSYEGGVKSELFNRRLRINLTGYLADTKDIQITSGIIPPGETTIVSLARNAGTLRTYGLEWETALAVNRNFNLFVNGSLNHGEYTSITLTPGVAASLQVQLTTEPVRVPTFQLASGGTYKVPVDALGGDVGLTAAYRHNSPYWISLLNTARAPIENYVDLTLTYDRDDGKWGASFGVTNLTKQETITANFLALFPGDPRRFTGKLWFNF</sequence>
<evidence type="ECO:0000256" key="7">
    <source>
        <dbReference type="ARBA" id="ARBA00023065"/>
    </source>
</evidence>
<dbReference type="SUPFAM" id="SSF56935">
    <property type="entry name" value="Porins"/>
    <property type="match status" value="1"/>
</dbReference>
<reference evidence="16 17" key="1">
    <citation type="journal article" date="2015" name="Int. J. Syst. Evol. Microbiol.">
        <title>Sphingomonas hengshuiensis sp. nov., isolated from lake wetland.</title>
        <authorList>
            <person name="Wei S."/>
            <person name="Wang T."/>
            <person name="Liu H."/>
            <person name="Zhang C."/>
            <person name="Guo J."/>
            <person name="Wang Q."/>
            <person name="Liang K."/>
            <person name="Zhang Z."/>
        </authorList>
    </citation>
    <scope>NUCLEOTIDE SEQUENCE [LARGE SCALE GENOMIC DNA]</scope>
    <source>
        <strain evidence="16 17">WHSC-8</strain>
    </source>
</reference>
<protein>
    <submittedName>
        <fullName evidence="16">TonB-dependent receptor</fullName>
    </submittedName>
</protein>
<keyword evidence="16" id="KW-0675">Receptor</keyword>
<dbReference type="InterPro" id="IPR012910">
    <property type="entry name" value="Plug_dom"/>
</dbReference>
<dbReference type="EMBL" id="CP010836">
    <property type="protein sequence ID" value="AJP74760.1"/>
    <property type="molecule type" value="Genomic_DNA"/>
</dbReference>
<keyword evidence="13" id="KW-0732">Signal</keyword>
<evidence type="ECO:0000256" key="12">
    <source>
        <dbReference type="RuleBase" id="RU003357"/>
    </source>
</evidence>
<keyword evidence="4" id="KW-0410">Iron transport</keyword>
<evidence type="ECO:0000313" key="17">
    <source>
        <dbReference type="Proteomes" id="UP000032300"/>
    </source>
</evidence>
<organism evidence="16 17">
    <name type="scientific">Sphingomonas hengshuiensis</name>
    <dbReference type="NCBI Taxonomy" id="1609977"/>
    <lineage>
        <taxon>Bacteria</taxon>
        <taxon>Pseudomonadati</taxon>
        <taxon>Pseudomonadota</taxon>
        <taxon>Alphaproteobacteria</taxon>
        <taxon>Sphingomonadales</taxon>
        <taxon>Sphingomonadaceae</taxon>
        <taxon>Sphingomonas</taxon>
    </lineage>
</organism>
<reference evidence="16 17" key="2">
    <citation type="submission" date="2015-02" db="EMBL/GenBank/DDBJ databases">
        <title>The complete genome of Sphingomonas hengshuiensis sp. WHSC-8 isolated from soil of Hengshui Lake.</title>
        <authorList>
            <person name="Wei S."/>
            <person name="Guo J."/>
            <person name="Su C."/>
            <person name="Wu R."/>
            <person name="Zhang Z."/>
            <person name="Liang K."/>
            <person name="Li H."/>
            <person name="Wang T."/>
            <person name="Liu H."/>
            <person name="Zhang C."/>
            <person name="Li Z."/>
            <person name="Wang Q."/>
            <person name="Meng J."/>
        </authorList>
    </citation>
    <scope>NUCLEOTIDE SEQUENCE [LARGE SCALE GENOMIC DNA]</scope>
    <source>
        <strain evidence="16 17">WHSC-8</strain>
    </source>
</reference>
<evidence type="ECO:0000256" key="8">
    <source>
        <dbReference type="ARBA" id="ARBA00023077"/>
    </source>
</evidence>
<evidence type="ECO:0000256" key="4">
    <source>
        <dbReference type="ARBA" id="ARBA00022496"/>
    </source>
</evidence>
<name>A0A7U5BGE2_9SPHN</name>
<proteinExistence type="inferred from homology"/>
<evidence type="ECO:0000256" key="2">
    <source>
        <dbReference type="ARBA" id="ARBA00022448"/>
    </source>
</evidence>
<feature type="domain" description="TonB-dependent receptor-like beta-barrel" evidence="14">
    <location>
        <begin position="318"/>
        <end position="723"/>
    </location>
</feature>
<evidence type="ECO:0000256" key="10">
    <source>
        <dbReference type="ARBA" id="ARBA00023237"/>
    </source>
</evidence>
<feature type="chain" id="PRO_5031428241" evidence="13">
    <location>
        <begin position="29"/>
        <end position="752"/>
    </location>
</feature>
<evidence type="ECO:0000313" key="16">
    <source>
        <dbReference type="EMBL" id="AJP74760.1"/>
    </source>
</evidence>
<keyword evidence="7" id="KW-0406">Ion transport</keyword>
<keyword evidence="2 11" id="KW-0813">Transport</keyword>
<evidence type="ECO:0000256" key="13">
    <source>
        <dbReference type="SAM" id="SignalP"/>
    </source>
</evidence>
<keyword evidence="3 11" id="KW-1134">Transmembrane beta strand</keyword>
<evidence type="ECO:0000256" key="11">
    <source>
        <dbReference type="PROSITE-ProRule" id="PRU01360"/>
    </source>
</evidence>
<feature type="domain" description="TonB-dependent receptor plug" evidence="15">
    <location>
        <begin position="58"/>
        <end position="167"/>
    </location>
</feature>
<keyword evidence="5 11" id="KW-0812">Transmembrane</keyword>
<comment type="subcellular location">
    <subcellularLocation>
        <location evidence="1 11">Cell outer membrane</location>
        <topology evidence="1 11">Multi-pass membrane protein</topology>
    </subcellularLocation>
</comment>
<gene>
    <name evidence="16" type="ORF">TS85_23150</name>
</gene>
<dbReference type="Proteomes" id="UP000032300">
    <property type="component" value="Chromosome"/>
</dbReference>
<evidence type="ECO:0000256" key="9">
    <source>
        <dbReference type="ARBA" id="ARBA00023136"/>
    </source>
</evidence>
<evidence type="ECO:0000256" key="6">
    <source>
        <dbReference type="ARBA" id="ARBA00023004"/>
    </source>
</evidence>
<keyword evidence="9 11" id="KW-0472">Membrane</keyword>
<dbReference type="PROSITE" id="PS52016">
    <property type="entry name" value="TONB_DEPENDENT_REC_3"/>
    <property type="match status" value="1"/>
</dbReference>
<dbReference type="PANTHER" id="PTHR32552">
    <property type="entry name" value="FERRICHROME IRON RECEPTOR-RELATED"/>
    <property type="match status" value="1"/>
</dbReference>
<dbReference type="Gene3D" id="2.40.170.20">
    <property type="entry name" value="TonB-dependent receptor, beta-barrel domain"/>
    <property type="match status" value="1"/>
</dbReference>
<accession>A0A7U5BGE2</accession>
<evidence type="ECO:0000256" key="5">
    <source>
        <dbReference type="ARBA" id="ARBA00022692"/>
    </source>
</evidence>
<dbReference type="InterPro" id="IPR000531">
    <property type="entry name" value="Beta-barrel_TonB"/>
</dbReference>
<dbReference type="GO" id="GO:0009279">
    <property type="term" value="C:cell outer membrane"/>
    <property type="evidence" value="ECO:0007669"/>
    <property type="project" value="UniProtKB-SubCell"/>
</dbReference>
<comment type="similarity">
    <text evidence="11 12">Belongs to the TonB-dependent receptor family.</text>
</comment>
<evidence type="ECO:0000259" key="15">
    <source>
        <dbReference type="Pfam" id="PF07715"/>
    </source>
</evidence>
<keyword evidence="8 12" id="KW-0798">TonB box</keyword>
<evidence type="ECO:0000259" key="14">
    <source>
        <dbReference type="Pfam" id="PF00593"/>
    </source>
</evidence>
<keyword evidence="10 11" id="KW-0998">Cell outer membrane</keyword>
<evidence type="ECO:0000256" key="3">
    <source>
        <dbReference type="ARBA" id="ARBA00022452"/>
    </source>
</evidence>
<dbReference type="KEGG" id="sphi:TS85_23150"/>
<dbReference type="Pfam" id="PF07715">
    <property type="entry name" value="Plug"/>
    <property type="match status" value="1"/>
</dbReference>
<dbReference type="AlphaFoldDB" id="A0A7U5BGE2"/>
<feature type="signal peptide" evidence="13">
    <location>
        <begin position="1"/>
        <end position="28"/>
    </location>
</feature>